<dbReference type="STRING" id="658219.SAMN05216212_0858"/>
<evidence type="ECO:0000313" key="4">
    <source>
        <dbReference type="EMBL" id="SDJ81848.1"/>
    </source>
</evidence>
<keyword evidence="2" id="KW-0378">Hydrolase</keyword>
<dbReference type="PANTHER" id="PTHR43037:SF1">
    <property type="entry name" value="BLL1128 PROTEIN"/>
    <property type="match status" value="1"/>
</dbReference>
<keyword evidence="1 3" id="KW-0732">Signal</keyword>
<dbReference type="SUPFAM" id="SSF53474">
    <property type="entry name" value="alpha/beta-Hydrolases"/>
    <property type="match status" value="2"/>
</dbReference>
<sequence>MKIALPGLALAAAILTSFTATAGSWQQGVAAGGFDNVHIYTPDNRSPIGDGQALLVLLHGCVQPIDAYLTANLEEAAEEFGMVLAVPEAMHKAGYGCWSYWEGERTRTAGDYGKLVQLATGLAADRERDIDPAQVYIAGLSSGASFAHTTACLAPDVFAGVGASAGPSIGTSAAGALGPCENADVAARCLSYAGSHAPHFASQVASFAHGAQDSTVNSCYAGQNARGMARVYGVEKLRGTSTISEGSGTAEESRWDDGRITTLTLDGVDHAWSGGSRASGKYISDAGINYARYLGRFFAASNHRVAGHSQTQPDTN</sequence>
<evidence type="ECO:0000256" key="2">
    <source>
        <dbReference type="ARBA" id="ARBA00022801"/>
    </source>
</evidence>
<dbReference type="InterPro" id="IPR029058">
    <property type="entry name" value="AB_hydrolase_fold"/>
</dbReference>
<dbReference type="Pfam" id="PF10503">
    <property type="entry name" value="Esterase_PHB"/>
    <property type="match status" value="1"/>
</dbReference>
<protein>
    <submittedName>
        <fullName evidence="4">Esterase, PHB depolymerase family</fullName>
    </submittedName>
</protein>
<dbReference type="EMBL" id="FNFH01000002">
    <property type="protein sequence ID" value="SDJ81848.1"/>
    <property type="molecule type" value="Genomic_DNA"/>
</dbReference>
<gene>
    <name evidence="4" type="ORF">SAMN05216212_0858</name>
</gene>
<evidence type="ECO:0000256" key="1">
    <source>
        <dbReference type="ARBA" id="ARBA00022729"/>
    </source>
</evidence>
<dbReference type="GO" id="GO:0016787">
    <property type="term" value="F:hydrolase activity"/>
    <property type="evidence" value="ECO:0007669"/>
    <property type="project" value="UniProtKB-KW"/>
</dbReference>
<dbReference type="AlphaFoldDB" id="A0A1G8WU21"/>
<feature type="chain" id="PRO_5011574941" evidence="3">
    <location>
        <begin position="23"/>
        <end position="316"/>
    </location>
</feature>
<dbReference type="NCBIfam" id="TIGR01840">
    <property type="entry name" value="esterase_phb"/>
    <property type="match status" value="1"/>
</dbReference>
<dbReference type="Gene3D" id="3.40.50.1820">
    <property type="entry name" value="alpha/beta hydrolase"/>
    <property type="match status" value="1"/>
</dbReference>
<evidence type="ECO:0000313" key="5">
    <source>
        <dbReference type="Proteomes" id="UP000199305"/>
    </source>
</evidence>
<dbReference type="InterPro" id="IPR050955">
    <property type="entry name" value="Plant_Biomass_Hydrol_Est"/>
</dbReference>
<name>A0A1G8WU21_9GAMM</name>
<accession>A0A1G8WU21</accession>
<evidence type="ECO:0000256" key="3">
    <source>
        <dbReference type="SAM" id="SignalP"/>
    </source>
</evidence>
<dbReference type="OrthoDB" id="5291933at2"/>
<dbReference type="PANTHER" id="PTHR43037">
    <property type="entry name" value="UNNAMED PRODUCT-RELATED"/>
    <property type="match status" value="1"/>
</dbReference>
<dbReference type="InterPro" id="IPR010126">
    <property type="entry name" value="Esterase_phb"/>
</dbReference>
<dbReference type="RefSeq" id="WP_091508971.1">
    <property type="nucleotide sequence ID" value="NZ_FNFH01000002.1"/>
</dbReference>
<dbReference type="GO" id="GO:0005576">
    <property type="term" value="C:extracellular region"/>
    <property type="evidence" value="ECO:0007669"/>
    <property type="project" value="InterPro"/>
</dbReference>
<proteinExistence type="predicted"/>
<organism evidence="4 5">
    <name type="scientific">Microbulbifer yueqingensis</name>
    <dbReference type="NCBI Taxonomy" id="658219"/>
    <lineage>
        <taxon>Bacteria</taxon>
        <taxon>Pseudomonadati</taxon>
        <taxon>Pseudomonadota</taxon>
        <taxon>Gammaproteobacteria</taxon>
        <taxon>Cellvibrionales</taxon>
        <taxon>Microbulbiferaceae</taxon>
        <taxon>Microbulbifer</taxon>
    </lineage>
</organism>
<feature type="signal peptide" evidence="3">
    <location>
        <begin position="1"/>
        <end position="22"/>
    </location>
</feature>
<keyword evidence="5" id="KW-1185">Reference proteome</keyword>
<dbReference type="Proteomes" id="UP000199305">
    <property type="component" value="Unassembled WGS sequence"/>
</dbReference>
<reference evidence="5" key="1">
    <citation type="submission" date="2016-10" db="EMBL/GenBank/DDBJ databases">
        <authorList>
            <person name="Varghese N."/>
            <person name="Submissions S."/>
        </authorList>
    </citation>
    <scope>NUCLEOTIDE SEQUENCE [LARGE SCALE GENOMIC DNA]</scope>
    <source>
        <strain evidence="5">CGMCC 1.10658</strain>
    </source>
</reference>